<keyword evidence="1" id="KW-1133">Transmembrane helix</keyword>
<keyword evidence="1" id="KW-0812">Transmembrane</keyword>
<dbReference type="AlphaFoldDB" id="A0A410PYN8"/>
<feature type="transmembrane region" description="Helical" evidence="1">
    <location>
        <begin position="221"/>
        <end position="246"/>
    </location>
</feature>
<evidence type="ECO:0000313" key="3">
    <source>
        <dbReference type="Proteomes" id="UP000287601"/>
    </source>
</evidence>
<accession>A0A410PYN8</accession>
<evidence type="ECO:0000313" key="2">
    <source>
        <dbReference type="EMBL" id="QAT43970.1"/>
    </source>
</evidence>
<dbReference type="EMBL" id="CP035281">
    <property type="protein sequence ID" value="QAT43970.1"/>
    <property type="molecule type" value="Genomic_DNA"/>
</dbReference>
<feature type="transmembrane region" description="Helical" evidence="1">
    <location>
        <begin position="178"/>
        <end position="201"/>
    </location>
</feature>
<keyword evidence="3" id="KW-1185">Reference proteome</keyword>
<name>A0A410PYN8_9FIRM</name>
<feature type="transmembrane region" description="Helical" evidence="1">
    <location>
        <begin position="45"/>
        <end position="66"/>
    </location>
</feature>
<dbReference type="PIRSF" id="PIRSF031503">
    <property type="entry name" value="UCP031503_mp"/>
    <property type="match status" value="1"/>
</dbReference>
<dbReference type="RefSeq" id="WP_128746677.1">
    <property type="nucleotide sequence ID" value="NZ_CP035281.1"/>
</dbReference>
<reference evidence="2 3" key="1">
    <citation type="submission" date="2019-01" db="EMBL/GenBank/DDBJ databases">
        <title>Draft genomes of a novel of Aminipila strains.</title>
        <authorList>
            <person name="Ma S."/>
        </authorList>
    </citation>
    <scope>NUCLEOTIDE SEQUENCE [LARGE SCALE GENOMIC DNA]</scope>
    <source>
        <strain evidence="3">JN-39</strain>
    </source>
</reference>
<keyword evidence="1" id="KW-0472">Membrane</keyword>
<dbReference type="InterPro" id="IPR012507">
    <property type="entry name" value="YibE_F"/>
</dbReference>
<dbReference type="Proteomes" id="UP000287601">
    <property type="component" value="Chromosome"/>
</dbReference>
<dbReference type="PANTHER" id="PTHR41771">
    <property type="entry name" value="MEMBRANE PROTEIN-RELATED"/>
    <property type="match status" value="1"/>
</dbReference>
<dbReference type="PANTHER" id="PTHR41771:SF1">
    <property type="entry name" value="MEMBRANE PROTEIN"/>
    <property type="match status" value="1"/>
</dbReference>
<feature type="transmembrane region" description="Helical" evidence="1">
    <location>
        <begin position="78"/>
        <end position="103"/>
    </location>
</feature>
<protein>
    <submittedName>
        <fullName evidence="2">YibE/F family protein</fullName>
    </submittedName>
</protein>
<gene>
    <name evidence="2" type="ORF">EQM06_12470</name>
</gene>
<dbReference type="OrthoDB" id="5753718at2"/>
<evidence type="ECO:0000256" key="1">
    <source>
        <dbReference type="SAM" id="Phobius"/>
    </source>
</evidence>
<dbReference type="InterPro" id="IPR014564">
    <property type="entry name" value="UCP031503_TM"/>
</dbReference>
<dbReference type="KEGG" id="amij:EQM06_12470"/>
<proteinExistence type="predicted"/>
<dbReference type="Pfam" id="PF07907">
    <property type="entry name" value="YibE_F"/>
    <property type="match status" value="1"/>
</dbReference>
<organism evidence="2 3">
    <name type="scientific">Aminipila luticellarii</name>
    <dbReference type="NCBI Taxonomy" id="2507160"/>
    <lineage>
        <taxon>Bacteria</taxon>
        <taxon>Bacillati</taxon>
        <taxon>Bacillota</taxon>
        <taxon>Clostridia</taxon>
        <taxon>Peptostreptococcales</taxon>
        <taxon>Anaerovoracaceae</taxon>
        <taxon>Aminipila</taxon>
    </lineage>
</organism>
<sequence>MIKILAVIFILLLYLIGRGRGIITFKSLCLNVAVLCSLILFISWGWNPVLVTFPCCLIICYITLFYQNGRNAKTLASFSAVILVLILLFALSYYIGYVCHLGGINEILRNEDEIAMLSPDIDISMVQIAVSVIITGLIGAEMDASISVSSAVYEVYINNRELNLSELFKSGLHIGSDILGATMNTLYFACLGESLTLFILFKNYHYSFFEVINSKAFCQEFVIILFSCLACVLVVPLTAASISYILKNLNQFEKYLLDEELFSV</sequence>